<dbReference type="PANTHER" id="PTHR11005">
    <property type="entry name" value="LYSOSOMAL ACID LIPASE-RELATED"/>
    <property type="match status" value="1"/>
</dbReference>
<dbReference type="OrthoDB" id="9974421at2759"/>
<protein>
    <submittedName>
        <fullName evidence="9">Lipase 3</fullName>
    </submittedName>
</protein>
<dbReference type="GO" id="GO:0016042">
    <property type="term" value="P:lipid catabolic process"/>
    <property type="evidence" value="ECO:0007669"/>
    <property type="project" value="UniProtKB-KW"/>
</dbReference>
<proteinExistence type="evidence at transcript level"/>
<dbReference type="GO" id="GO:0016788">
    <property type="term" value="F:hydrolase activity, acting on ester bonds"/>
    <property type="evidence" value="ECO:0007669"/>
    <property type="project" value="InterPro"/>
</dbReference>
<evidence type="ECO:0000256" key="7">
    <source>
        <dbReference type="PIRSR" id="PIRSR000862-1"/>
    </source>
</evidence>
<feature type="non-terminal residue" evidence="9">
    <location>
        <position position="1"/>
    </location>
</feature>
<reference evidence="9" key="1">
    <citation type="submission" date="2013-07" db="EMBL/GenBank/DDBJ databases">
        <authorList>
            <person name="Geib S."/>
        </authorList>
    </citation>
    <scope>NUCLEOTIDE SEQUENCE</scope>
</reference>
<keyword evidence="2" id="KW-0732">Signal</keyword>
<dbReference type="PIRSF" id="PIRSF000862">
    <property type="entry name" value="Steryl_ester_lip"/>
    <property type="match status" value="1"/>
</dbReference>
<comment type="similarity">
    <text evidence="1">Belongs to the AB hydrolase superfamily. Lipase family.</text>
</comment>
<evidence type="ECO:0000256" key="6">
    <source>
        <dbReference type="ARBA" id="ARBA00023180"/>
    </source>
</evidence>
<evidence type="ECO:0000256" key="2">
    <source>
        <dbReference type="ARBA" id="ARBA00022729"/>
    </source>
</evidence>
<dbReference type="EMBL" id="GAMC01002590">
    <property type="protein sequence ID" value="JAC03966.1"/>
    <property type="molecule type" value="mRNA"/>
</dbReference>
<feature type="domain" description="Partial AB-hydrolase lipase" evidence="8">
    <location>
        <begin position="55"/>
        <end position="112"/>
    </location>
</feature>
<dbReference type="InterPro" id="IPR025483">
    <property type="entry name" value="Lipase_euk"/>
</dbReference>
<dbReference type="InterPro" id="IPR006693">
    <property type="entry name" value="AB_hydrolase_lipase"/>
</dbReference>
<dbReference type="Pfam" id="PF04083">
    <property type="entry name" value="Abhydro_lipase"/>
    <property type="match status" value="1"/>
</dbReference>
<name>W8BRN4_CERCA</name>
<sequence>IPASTPGYRLRRPIGHVKTHLVDFEVEITFIMLVKNSNEETAYEIREIVKQADRIVADNYPVEAHTVQTTDGYILTLFRIPYSLRTQNAHISNKTVLFLQHGLISSSDGWILVGPNQALPYLAADAGYDVWLGNFRGNTYSRRHISRSPEKHAFWRFSFHELAIYDLPAMFDYVLNTTRSGSLHYVGHSMGTTTIFVLMSLMPWYMERIRTAHLLAPVAYVDHQGAPLTRFTAPILGTPSPLTKALSDNNILGYNEFLSFFGAETCANEVVEETICANLLFIYTGFDPVNTNYSLIPEIIKTHPAGGSTNQIIHYMQEYVSGHFRQYDHGFKENILYYSQPTPPDYPLENVRASPPLQIYYADNDLQSSPIDVFRLLPRMGKNIELRHINLTTWNHLDYMWAFNVKKVINKIILSYISEYESERYRVRE</sequence>
<gene>
    <name evidence="9" type="primary">LIP3</name>
</gene>
<evidence type="ECO:0000256" key="5">
    <source>
        <dbReference type="ARBA" id="ARBA00023098"/>
    </source>
</evidence>
<evidence type="ECO:0000256" key="4">
    <source>
        <dbReference type="ARBA" id="ARBA00022963"/>
    </source>
</evidence>
<reference evidence="9" key="2">
    <citation type="journal article" date="2014" name="BMC Genomics">
        <title>A genomic perspective to assessing quality of mass-reared SIT flies used in Mediterranean fruit fly (Ceratitis capitata) eradication in California.</title>
        <authorList>
            <person name="Calla B."/>
            <person name="Hall B."/>
            <person name="Hou S."/>
            <person name="Geib S.M."/>
        </authorList>
    </citation>
    <scope>NUCLEOTIDE SEQUENCE</scope>
</reference>
<keyword evidence="6" id="KW-0325">Glycoprotein</keyword>
<evidence type="ECO:0000256" key="1">
    <source>
        <dbReference type="ARBA" id="ARBA00010701"/>
    </source>
</evidence>
<keyword evidence="5" id="KW-0443">Lipid metabolism</keyword>
<evidence type="ECO:0000259" key="8">
    <source>
        <dbReference type="Pfam" id="PF04083"/>
    </source>
</evidence>
<dbReference type="Gene3D" id="3.40.50.1820">
    <property type="entry name" value="alpha/beta hydrolase"/>
    <property type="match status" value="1"/>
</dbReference>
<feature type="active site" description="Charge relay system" evidence="7">
    <location>
        <position position="396"/>
    </location>
</feature>
<keyword evidence="4" id="KW-0442">Lipid degradation</keyword>
<dbReference type="InterPro" id="IPR029058">
    <property type="entry name" value="AB_hydrolase_fold"/>
</dbReference>
<feature type="active site" description="Nucleophile" evidence="7">
    <location>
        <position position="189"/>
    </location>
</feature>
<organism evidence="9">
    <name type="scientific">Ceratitis capitata</name>
    <name type="common">Mediterranean fruit fly</name>
    <name type="synonym">Tephritis capitata</name>
    <dbReference type="NCBI Taxonomy" id="7213"/>
    <lineage>
        <taxon>Eukaryota</taxon>
        <taxon>Metazoa</taxon>
        <taxon>Ecdysozoa</taxon>
        <taxon>Arthropoda</taxon>
        <taxon>Hexapoda</taxon>
        <taxon>Insecta</taxon>
        <taxon>Pterygota</taxon>
        <taxon>Neoptera</taxon>
        <taxon>Endopterygota</taxon>
        <taxon>Diptera</taxon>
        <taxon>Brachycera</taxon>
        <taxon>Muscomorpha</taxon>
        <taxon>Tephritoidea</taxon>
        <taxon>Tephritidae</taxon>
        <taxon>Ceratitis</taxon>
        <taxon>Ceratitis</taxon>
    </lineage>
</organism>
<dbReference type="SUPFAM" id="SSF53474">
    <property type="entry name" value="alpha/beta-Hydrolases"/>
    <property type="match status" value="1"/>
</dbReference>
<evidence type="ECO:0000256" key="3">
    <source>
        <dbReference type="ARBA" id="ARBA00022801"/>
    </source>
</evidence>
<keyword evidence="3" id="KW-0378">Hydrolase</keyword>
<feature type="active site" description="Charge relay system" evidence="7">
    <location>
        <position position="365"/>
    </location>
</feature>
<dbReference type="AlphaFoldDB" id="W8BRN4"/>
<dbReference type="FunFam" id="3.40.50.1820:FF:000021">
    <property type="entry name" value="Lipase"/>
    <property type="match status" value="1"/>
</dbReference>
<evidence type="ECO:0000313" key="9">
    <source>
        <dbReference type="EMBL" id="JAC03966.1"/>
    </source>
</evidence>
<accession>W8BRN4</accession>